<keyword evidence="5" id="KW-1185">Reference proteome</keyword>
<dbReference type="Gene3D" id="3.20.20.140">
    <property type="entry name" value="Metal-dependent hydrolases"/>
    <property type="match status" value="2"/>
</dbReference>
<evidence type="ECO:0000256" key="1">
    <source>
        <dbReference type="SAM" id="MobiDB-lite"/>
    </source>
</evidence>
<dbReference type="OMA" id="RGQVHVH"/>
<dbReference type="Proteomes" id="UP000242180">
    <property type="component" value="Unassembled WGS sequence"/>
</dbReference>
<comment type="caution">
    <text evidence="4">The sequence shown here is derived from an EMBL/GenBank/DDBJ whole genome shotgun (WGS) entry which is preliminary data.</text>
</comment>
<keyword evidence="2" id="KW-1133">Transmembrane helix</keyword>
<dbReference type="InterPro" id="IPR051781">
    <property type="entry name" value="Metallo-dep_Hydrolase"/>
</dbReference>
<protein>
    <recommendedName>
        <fullName evidence="3">Amidohydrolase-related domain-containing protein</fullName>
    </recommendedName>
</protein>
<dbReference type="InterPro" id="IPR032466">
    <property type="entry name" value="Metal_Hydrolase"/>
</dbReference>
<feature type="region of interest" description="Disordered" evidence="1">
    <location>
        <begin position="1"/>
        <end position="32"/>
    </location>
</feature>
<dbReference type="PANTHER" id="PTHR43135:SF3">
    <property type="entry name" value="ALPHA-D-RIBOSE 1-METHYLPHOSPHONATE 5-TRIPHOSPHATE DIPHOSPHATASE"/>
    <property type="match status" value="1"/>
</dbReference>
<feature type="domain" description="Amidohydrolase-related" evidence="3">
    <location>
        <begin position="453"/>
        <end position="548"/>
    </location>
</feature>
<feature type="transmembrane region" description="Helical" evidence="2">
    <location>
        <begin position="43"/>
        <end position="60"/>
    </location>
</feature>
<evidence type="ECO:0000313" key="5">
    <source>
        <dbReference type="Proteomes" id="UP000242180"/>
    </source>
</evidence>
<accession>A0A1X2HP70</accession>
<dbReference type="InterPro" id="IPR006680">
    <property type="entry name" value="Amidohydro-rel"/>
</dbReference>
<evidence type="ECO:0000259" key="3">
    <source>
        <dbReference type="Pfam" id="PF01979"/>
    </source>
</evidence>
<gene>
    <name evidence="4" type="ORF">BCR43DRAFT_486456</name>
</gene>
<dbReference type="Pfam" id="PF01979">
    <property type="entry name" value="Amidohydro_1"/>
    <property type="match status" value="1"/>
</dbReference>
<reference evidence="4 5" key="1">
    <citation type="submission" date="2016-07" db="EMBL/GenBank/DDBJ databases">
        <title>Pervasive Adenine N6-methylation of Active Genes in Fungi.</title>
        <authorList>
            <consortium name="DOE Joint Genome Institute"/>
            <person name="Mondo S.J."/>
            <person name="Dannebaum R.O."/>
            <person name="Kuo R.C."/>
            <person name="Labutti K."/>
            <person name="Haridas S."/>
            <person name="Kuo A."/>
            <person name="Salamov A."/>
            <person name="Ahrendt S.R."/>
            <person name="Lipzen A."/>
            <person name="Sullivan W."/>
            <person name="Andreopoulos W.B."/>
            <person name="Clum A."/>
            <person name="Lindquist E."/>
            <person name="Daum C."/>
            <person name="Ramamoorthy G.K."/>
            <person name="Gryganskyi A."/>
            <person name="Culley D."/>
            <person name="Magnuson J.K."/>
            <person name="James T.Y."/>
            <person name="O'Malley M.A."/>
            <person name="Stajich J.E."/>
            <person name="Spatafora J.W."/>
            <person name="Visel A."/>
            <person name="Grigoriev I.V."/>
        </authorList>
    </citation>
    <scope>NUCLEOTIDE SEQUENCE [LARGE SCALE GENOMIC DNA]</scope>
    <source>
        <strain evidence="4 5">NRRL 2496</strain>
    </source>
</reference>
<evidence type="ECO:0000313" key="4">
    <source>
        <dbReference type="EMBL" id="ORZ01148.1"/>
    </source>
</evidence>
<keyword evidence="2" id="KW-0812">Transmembrane</keyword>
<sequence>MGRSTYKRQPHVQLPSNEGPKTPLLASGEPANKSYGVKKKTRFGLMAVGLTACAAATFVLCTRLPEQQTLEEQQSGISPGMHAQGLWGSSGGTVVPPGISFKSFQHGLSKCEAIHSWMPPSTEAPQATRVNPRAAAAGDTLLIKNGHIWLGDRYLDGDIYVTDGVIRQIGPALDVNAEKVIDAAGRVVTPGIVDMHSHMGVASFPGLSAMQDDNEMTTPLTPYVRVIDAINPSDPAFKIVASGGITTSLILPGSGNLMGGEAAVIKLRPVSTLSVQDMLVTSGTEAPHWRYMKMACGENPKTYYGGEFSKMPMTRLGESYLFRRQFEEAQALLRAQDDWCDAAARINRSIAADKSFNEASFSRLTERFPESVKLESLVALLRKQVKLNVHCYLPQDLEAMVDHSLEFDFEIAAFHHALSAWQVPDIIKRAKTNITIATFGDMWGYKVEAWDQNVHAPKILAKAGIPVAFKSDHPVMNARDLLHEAQKAYHYGYDEHMALAGLTSVPARALSLHHRLGSIEEGKDADIVVWEQHPLKLGARPKTVIIDGGLMDFKKPWTKRVDDDAQEEEVAIADAEVMVEMVDDPHALPPRSATTMKLEDHGLNNPLTFEDACAPNVDSFVLSNISQIYMGPGQTLTNGQALYLVVKDGDVVCAGSDCDRDHLDWPTSAPVFEMGGAVVLPGIVSTGVPTGLVEISSESSTMDGYAQNDVSDKSFSQTVVRAIDGLKIGGLHQRKAHKAGVTTAVAQPLMEKGVLAGVSVAFRMGVYNSILDADDALVREEAALHFKIHAEDKQMTVSQQIAAIRELLVSNREKDAATNVFARAAQGKLPVIVETHNKDEIASIAQMKQQLKQDGAWVQFVILGGAEAYLVAGHLVRLDIPVVLQPARCYPITWQSRQCLAGPPLTRDTGLDVLLREGVRVGLASTDLDNGDARNLIWEAGWNLAYKTGMTREDAVGLVTWNLATIFGLDRPENPEPVGVLRQGRRADFIAYNGDPFVLGTQVLMVYGGGHAGPLCFPKQI</sequence>
<dbReference type="GO" id="GO:0016810">
    <property type="term" value="F:hydrolase activity, acting on carbon-nitrogen (but not peptide) bonds"/>
    <property type="evidence" value="ECO:0007669"/>
    <property type="project" value="InterPro"/>
</dbReference>
<dbReference type="SUPFAM" id="SSF51556">
    <property type="entry name" value="Metallo-dependent hydrolases"/>
    <property type="match status" value="2"/>
</dbReference>
<dbReference type="EMBL" id="MCGN01000002">
    <property type="protein sequence ID" value="ORZ01148.1"/>
    <property type="molecule type" value="Genomic_DNA"/>
</dbReference>
<name>A0A1X2HP70_SYNRA</name>
<dbReference type="AlphaFoldDB" id="A0A1X2HP70"/>
<dbReference type="OrthoDB" id="10258955at2759"/>
<keyword evidence="2" id="KW-0472">Membrane</keyword>
<organism evidence="4 5">
    <name type="scientific">Syncephalastrum racemosum</name>
    <name type="common">Filamentous fungus</name>
    <dbReference type="NCBI Taxonomy" id="13706"/>
    <lineage>
        <taxon>Eukaryota</taxon>
        <taxon>Fungi</taxon>
        <taxon>Fungi incertae sedis</taxon>
        <taxon>Mucoromycota</taxon>
        <taxon>Mucoromycotina</taxon>
        <taxon>Mucoromycetes</taxon>
        <taxon>Mucorales</taxon>
        <taxon>Syncephalastraceae</taxon>
        <taxon>Syncephalastrum</taxon>
    </lineage>
</organism>
<proteinExistence type="predicted"/>
<dbReference type="SUPFAM" id="SSF51338">
    <property type="entry name" value="Composite domain of metallo-dependent hydrolases"/>
    <property type="match status" value="2"/>
</dbReference>
<feature type="compositionally biased region" description="Basic residues" evidence="1">
    <location>
        <begin position="1"/>
        <end position="10"/>
    </location>
</feature>
<dbReference type="STRING" id="13706.A0A1X2HP70"/>
<dbReference type="InterPro" id="IPR011059">
    <property type="entry name" value="Metal-dep_hydrolase_composite"/>
</dbReference>
<evidence type="ECO:0000256" key="2">
    <source>
        <dbReference type="SAM" id="Phobius"/>
    </source>
</evidence>
<dbReference type="InParanoid" id="A0A1X2HP70"/>
<dbReference type="PANTHER" id="PTHR43135">
    <property type="entry name" value="ALPHA-D-RIBOSE 1-METHYLPHOSPHONATE 5-TRIPHOSPHATE DIPHOSPHATASE"/>
    <property type="match status" value="1"/>
</dbReference>